<keyword evidence="2" id="KW-1185">Reference proteome</keyword>
<dbReference type="EMBL" id="AFBN01000096">
    <property type="protein sequence ID" value="EGF51922.1"/>
    <property type="molecule type" value="Genomic_DNA"/>
</dbReference>
<reference evidence="1 2" key="1">
    <citation type="submission" date="2011-02" db="EMBL/GenBank/DDBJ databases">
        <authorList>
            <person name="Weinstock G."/>
            <person name="Sodergren E."/>
            <person name="Clifton S."/>
            <person name="Fulton L."/>
            <person name="Fulton B."/>
            <person name="Courtney L."/>
            <person name="Fronick C."/>
            <person name="Harrison M."/>
            <person name="Strong C."/>
            <person name="Farmer C."/>
            <person name="Delahaunty K."/>
            <person name="Markovic C."/>
            <person name="Hall O."/>
            <person name="Minx P."/>
            <person name="Tomlinson C."/>
            <person name="Mitreva M."/>
            <person name="Hou S."/>
            <person name="Chen J."/>
            <person name="Wollam A."/>
            <person name="Pepin K.H."/>
            <person name="Johnson M."/>
            <person name="Bhonagiri V."/>
            <person name="Zhang X."/>
            <person name="Suruliraj S."/>
            <person name="Warren W."/>
            <person name="Chinwalla A."/>
            <person name="Mardis E.R."/>
            <person name="Wilson R.K."/>
        </authorList>
    </citation>
    <scope>NUCLEOTIDE SEQUENCE [LARGE SCALE GENOMIC DNA]</scope>
    <source>
        <strain evidence="1 2">YIT 12057</strain>
    </source>
</reference>
<name>F3PWJ3_9BACE</name>
<proteinExistence type="predicted"/>
<dbReference type="HOGENOM" id="CLU_3265663_0_0_10"/>
<dbReference type="STRING" id="763034.HMPREF9446_03129"/>
<gene>
    <name evidence="1" type="ORF">HMPREF9446_03129</name>
</gene>
<protein>
    <submittedName>
        <fullName evidence="1">Uncharacterized protein</fullName>
    </submittedName>
</protein>
<comment type="caution">
    <text evidence="1">The sequence shown here is derived from an EMBL/GenBank/DDBJ whole genome shotgun (WGS) entry which is preliminary data.</text>
</comment>
<evidence type="ECO:0000313" key="2">
    <source>
        <dbReference type="Proteomes" id="UP000003416"/>
    </source>
</evidence>
<organism evidence="1 2">
    <name type="scientific">Bacteroides fluxus YIT 12057</name>
    <dbReference type="NCBI Taxonomy" id="763034"/>
    <lineage>
        <taxon>Bacteria</taxon>
        <taxon>Pseudomonadati</taxon>
        <taxon>Bacteroidota</taxon>
        <taxon>Bacteroidia</taxon>
        <taxon>Bacteroidales</taxon>
        <taxon>Bacteroidaceae</taxon>
        <taxon>Bacteroides</taxon>
    </lineage>
</organism>
<dbReference type="Proteomes" id="UP000003416">
    <property type="component" value="Unassembled WGS sequence"/>
</dbReference>
<accession>F3PWJ3</accession>
<sequence>MGKQIYAFVLGISLKEFFFCFKTWFVSSYSDILFVSLPWNG</sequence>
<evidence type="ECO:0000313" key="1">
    <source>
        <dbReference type="EMBL" id="EGF51922.1"/>
    </source>
</evidence>
<dbReference type="AlphaFoldDB" id="F3PWJ3"/>